<dbReference type="Proteomes" id="UP001526147">
    <property type="component" value="Unassembled WGS sequence"/>
</dbReference>
<proteinExistence type="predicted"/>
<name>A0ABT3DNP8_9BACI</name>
<accession>A0ABT3DNP8</accession>
<gene>
    <name evidence="2" type="ORF">OIH86_21140</name>
</gene>
<reference evidence="2 3" key="1">
    <citation type="submission" date="2022-10" db="EMBL/GenBank/DDBJ databases">
        <title>Draft genome assembly of moderately radiation resistant bacterium Metabacillus halosaccharovorans.</title>
        <authorList>
            <person name="Pal S."/>
            <person name="Gopinathan A."/>
        </authorList>
    </citation>
    <scope>NUCLEOTIDE SEQUENCE [LARGE SCALE GENOMIC DNA]</scope>
    <source>
        <strain evidence="2 3">VITHBRA001</strain>
    </source>
</reference>
<evidence type="ECO:0000313" key="2">
    <source>
        <dbReference type="EMBL" id="MCV9888156.1"/>
    </source>
</evidence>
<organism evidence="2 3">
    <name type="scientific">Metabacillus halosaccharovorans</name>
    <dbReference type="NCBI Taxonomy" id="930124"/>
    <lineage>
        <taxon>Bacteria</taxon>
        <taxon>Bacillati</taxon>
        <taxon>Bacillota</taxon>
        <taxon>Bacilli</taxon>
        <taxon>Bacillales</taxon>
        <taxon>Bacillaceae</taxon>
        <taxon>Metabacillus</taxon>
    </lineage>
</organism>
<dbReference type="Pfam" id="PF08671">
    <property type="entry name" value="SinI"/>
    <property type="match status" value="1"/>
</dbReference>
<feature type="domain" description="Sin" evidence="1">
    <location>
        <begin position="4"/>
        <end position="42"/>
    </location>
</feature>
<dbReference type="PROSITE" id="PS51500">
    <property type="entry name" value="SIN"/>
    <property type="match status" value="1"/>
</dbReference>
<comment type="caution">
    <text evidence="2">The sequence shown here is derived from an EMBL/GenBank/DDBJ whole genome shotgun (WGS) entry which is preliminary data.</text>
</comment>
<dbReference type="InterPro" id="IPR036281">
    <property type="entry name" value="SinR/SinI_dimer_dom_sf"/>
</dbReference>
<keyword evidence="3" id="KW-1185">Reference proteome</keyword>
<dbReference type="InterPro" id="IPR010981">
    <property type="entry name" value="SinR/SinI_dimer_dom"/>
</dbReference>
<dbReference type="RefSeq" id="WP_264144341.1">
    <property type="nucleotide sequence ID" value="NZ_JAOYEY010000050.1"/>
</dbReference>
<sequence length="49" mass="5541">MRIIEGITHDGQLDQEWVELILEALELGISVEEIKEFLSKKSDAVLKSS</sequence>
<protein>
    <submittedName>
        <fullName evidence="2">Anti-repressor SinI family protein</fullName>
    </submittedName>
</protein>
<dbReference type="EMBL" id="JAOYEY010000050">
    <property type="protein sequence ID" value="MCV9888156.1"/>
    <property type="molecule type" value="Genomic_DNA"/>
</dbReference>
<dbReference type="SUPFAM" id="SSF47406">
    <property type="entry name" value="SinR repressor dimerisation domain-like"/>
    <property type="match status" value="1"/>
</dbReference>
<evidence type="ECO:0000259" key="1">
    <source>
        <dbReference type="PROSITE" id="PS51500"/>
    </source>
</evidence>
<evidence type="ECO:0000313" key="3">
    <source>
        <dbReference type="Proteomes" id="UP001526147"/>
    </source>
</evidence>